<dbReference type="SUPFAM" id="SSF53850">
    <property type="entry name" value="Periplasmic binding protein-like II"/>
    <property type="match status" value="1"/>
</dbReference>
<name>A0A4P7BHE3_9BURK</name>
<dbReference type="Gene3D" id="3.40.190.290">
    <property type="match status" value="1"/>
</dbReference>
<dbReference type="Gene3D" id="1.10.10.10">
    <property type="entry name" value="Winged helix-like DNA-binding domain superfamily/Winged helix DNA-binding domain"/>
    <property type="match status" value="1"/>
</dbReference>
<comment type="similarity">
    <text evidence="1">Belongs to the LysR transcriptional regulatory family.</text>
</comment>
<proteinExistence type="inferred from homology"/>
<evidence type="ECO:0000313" key="9">
    <source>
        <dbReference type="Proteomes" id="UP000619512"/>
    </source>
</evidence>
<gene>
    <name evidence="7" type="ORF">E1742_20205</name>
    <name evidence="6" type="ORF">GCM10007388_11370</name>
</gene>
<organism evidence="6 9">
    <name type="scientific">Pseudoduganella plicata</name>
    <dbReference type="NCBI Taxonomy" id="321984"/>
    <lineage>
        <taxon>Bacteria</taxon>
        <taxon>Pseudomonadati</taxon>
        <taxon>Pseudomonadota</taxon>
        <taxon>Betaproteobacteria</taxon>
        <taxon>Burkholderiales</taxon>
        <taxon>Oxalobacteraceae</taxon>
        <taxon>Telluria group</taxon>
        <taxon>Pseudoduganella</taxon>
    </lineage>
</organism>
<dbReference type="Pfam" id="PF03466">
    <property type="entry name" value="LysR_substrate"/>
    <property type="match status" value="1"/>
</dbReference>
<dbReference type="InterPro" id="IPR058163">
    <property type="entry name" value="LysR-type_TF_proteobact-type"/>
</dbReference>
<reference evidence="6" key="3">
    <citation type="submission" date="2022-12" db="EMBL/GenBank/DDBJ databases">
        <authorList>
            <person name="Sun Q."/>
            <person name="Kim S."/>
        </authorList>
    </citation>
    <scope>NUCLEOTIDE SEQUENCE</scope>
    <source>
        <strain evidence="6">KCTC 12344</strain>
    </source>
</reference>
<dbReference type="InterPro" id="IPR005119">
    <property type="entry name" value="LysR_subst-bd"/>
</dbReference>
<evidence type="ECO:0000256" key="3">
    <source>
        <dbReference type="ARBA" id="ARBA00023125"/>
    </source>
</evidence>
<dbReference type="InterPro" id="IPR000847">
    <property type="entry name" value="LysR_HTH_N"/>
</dbReference>
<dbReference type="Pfam" id="PF00126">
    <property type="entry name" value="HTH_1"/>
    <property type="match status" value="1"/>
</dbReference>
<keyword evidence="8" id="KW-1185">Reference proteome</keyword>
<dbReference type="PRINTS" id="PR00039">
    <property type="entry name" value="HTHLYSR"/>
</dbReference>
<dbReference type="InterPro" id="IPR036388">
    <property type="entry name" value="WH-like_DNA-bd_sf"/>
</dbReference>
<evidence type="ECO:0000313" key="6">
    <source>
        <dbReference type="EMBL" id="GGY80457.1"/>
    </source>
</evidence>
<evidence type="ECO:0000256" key="4">
    <source>
        <dbReference type="ARBA" id="ARBA00023163"/>
    </source>
</evidence>
<dbReference type="RefSeq" id="WP_134386939.1">
    <property type="nucleotide sequence ID" value="NZ_BMWW01000002.1"/>
</dbReference>
<dbReference type="PROSITE" id="PS50931">
    <property type="entry name" value="HTH_LYSR"/>
    <property type="match status" value="1"/>
</dbReference>
<keyword evidence="4" id="KW-0804">Transcription</keyword>
<protein>
    <submittedName>
        <fullName evidence="6">LysR family transcriptional regulator</fullName>
    </submittedName>
</protein>
<dbReference type="EMBL" id="CP038026">
    <property type="protein sequence ID" value="QBQ38236.1"/>
    <property type="molecule type" value="Genomic_DNA"/>
</dbReference>
<dbReference type="OrthoDB" id="9810065at2"/>
<keyword evidence="3" id="KW-0238">DNA-binding</keyword>
<dbReference type="GO" id="GO:0003700">
    <property type="term" value="F:DNA-binding transcription factor activity"/>
    <property type="evidence" value="ECO:0007669"/>
    <property type="project" value="InterPro"/>
</dbReference>
<dbReference type="SUPFAM" id="SSF46785">
    <property type="entry name" value="Winged helix' DNA-binding domain"/>
    <property type="match status" value="1"/>
</dbReference>
<reference evidence="6" key="1">
    <citation type="journal article" date="2014" name="Int. J. Syst. Evol. Microbiol.">
        <title>Complete genome sequence of Corynebacterium casei LMG S-19264T (=DSM 44701T), isolated from a smear-ripened cheese.</title>
        <authorList>
            <consortium name="US DOE Joint Genome Institute (JGI-PGF)"/>
            <person name="Walter F."/>
            <person name="Albersmeier A."/>
            <person name="Kalinowski J."/>
            <person name="Ruckert C."/>
        </authorList>
    </citation>
    <scope>NUCLEOTIDE SEQUENCE</scope>
    <source>
        <strain evidence="6">KCTC 12344</strain>
    </source>
</reference>
<evidence type="ECO:0000256" key="1">
    <source>
        <dbReference type="ARBA" id="ARBA00009437"/>
    </source>
</evidence>
<dbReference type="CDD" id="cd08422">
    <property type="entry name" value="PBP2_CrgA_like"/>
    <property type="match status" value="1"/>
</dbReference>
<evidence type="ECO:0000256" key="2">
    <source>
        <dbReference type="ARBA" id="ARBA00023015"/>
    </source>
</evidence>
<evidence type="ECO:0000313" key="7">
    <source>
        <dbReference type="EMBL" id="QBQ38236.1"/>
    </source>
</evidence>
<dbReference type="InterPro" id="IPR036390">
    <property type="entry name" value="WH_DNA-bd_sf"/>
</dbReference>
<keyword evidence="2" id="KW-0805">Transcription regulation</keyword>
<dbReference type="Proteomes" id="UP000619512">
    <property type="component" value="Unassembled WGS sequence"/>
</dbReference>
<dbReference type="PANTHER" id="PTHR30537:SF5">
    <property type="entry name" value="HTH-TYPE TRANSCRIPTIONAL ACTIVATOR TTDR-RELATED"/>
    <property type="match status" value="1"/>
</dbReference>
<dbReference type="PANTHER" id="PTHR30537">
    <property type="entry name" value="HTH-TYPE TRANSCRIPTIONAL REGULATOR"/>
    <property type="match status" value="1"/>
</dbReference>
<reference evidence="7 8" key="2">
    <citation type="submission" date="2019-03" db="EMBL/GenBank/DDBJ databases">
        <title>Draft Genome Sequences of Six Type Strains of the Genus Massilia.</title>
        <authorList>
            <person name="Miess H."/>
            <person name="Frediansyhah A."/>
            <person name="Gross H."/>
        </authorList>
    </citation>
    <scope>NUCLEOTIDE SEQUENCE [LARGE SCALE GENOMIC DNA]</scope>
    <source>
        <strain evidence="7 8">DSM 17505</strain>
    </source>
</reference>
<dbReference type="EMBL" id="BMWW01000002">
    <property type="protein sequence ID" value="GGY80457.1"/>
    <property type="molecule type" value="Genomic_DNA"/>
</dbReference>
<sequence>MRRHFEDVLVGSIELFCAAAEYRSFTAAASAVGVTPAAVSRSVSRLEARLGARLFVRTTRQISLTEDGRRYFEQCRQALGQLIDAERAIAGLQDRPSGVLRISVPTTYGHHRVLPLLPAFRARYPEVRVDLHISNRNIDFVDEGYDLAIRARAPADSSFVARKLEDAELVVVAAPGYLARNGLPDSVASLAQHDCINFVLPSTGRPIPWLLREDGKVVEVAPTGNYCLYEDVLAGVTLARSGAGLFQAYRFTLEAELRNNALVEVLAAHGGCSRPFSVLYPHGRHLAPKVRAFVDFLVEALRQEGRGQAPGSGSSTLK</sequence>
<evidence type="ECO:0000313" key="8">
    <source>
        <dbReference type="Proteomes" id="UP000294359"/>
    </source>
</evidence>
<evidence type="ECO:0000259" key="5">
    <source>
        <dbReference type="PROSITE" id="PS50931"/>
    </source>
</evidence>
<dbReference type="FunFam" id="1.10.10.10:FF:000001">
    <property type="entry name" value="LysR family transcriptional regulator"/>
    <property type="match status" value="1"/>
</dbReference>
<feature type="domain" description="HTH lysR-type" evidence="5">
    <location>
        <begin position="13"/>
        <end position="65"/>
    </location>
</feature>
<dbReference type="AlphaFoldDB" id="A0A4P7BHE3"/>
<dbReference type="GO" id="GO:0003677">
    <property type="term" value="F:DNA binding"/>
    <property type="evidence" value="ECO:0007669"/>
    <property type="project" value="UniProtKB-KW"/>
</dbReference>
<dbReference type="Proteomes" id="UP000294359">
    <property type="component" value="Chromosome"/>
</dbReference>
<accession>A0A4P7BHE3</accession>